<feature type="compositionally biased region" description="Polar residues" evidence="1">
    <location>
        <begin position="145"/>
        <end position="155"/>
    </location>
</feature>
<dbReference type="Gene3D" id="3.60.10.10">
    <property type="entry name" value="Endonuclease/exonuclease/phosphatase"/>
    <property type="match status" value="1"/>
</dbReference>
<evidence type="ECO:0000313" key="2">
    <source>
        <dbReference type="EMBL" id="TMS39888.1"/>
    </source>
</evidence>
<dbReference type="SUPFAM" id="SSF56219">
    <property type="entry name" value="DNase I-like"/>
    <property type="match status" value="1"/>
</dbReference>
<name>A0A4U8V9V0_STECR</name>
<proteinExistence type="predicted"/>
<gene>
    <name evidence="2" type="ORF">L596_006345</name>
</gene>
<accession>A0A4U8V9V0</accession>
<dbReference type="AlphaFoldDB" id="A0A4U8V9V0"/>
<reference evidence="2" key="1">
    <citation type="submission" date="2013-11" db="EMBL/GenBank/DDBJ databases">
        <authorList>
            <person name="Sternberg P."/>
            <person name="Dillman A."/>
            <person name="Macchietto M."/>
        </authorList>
    </citation>
    <scope>NUCLEOTIDE SEQUENCE</scope>
    <source>
        <strain evidence="2">ALL</strain>
    </source>
</reference>
<organism evidence="2">
    <name type="scientific">Steinernema carpocapsae</name>
    <name type="common">Entomopathogenic nematode</name>
    <dbReference type="NCBI Taxonomy" id="34508"/>
    <lineage>
        <taxon>Eukaryota</taxon>
        <taxon>Metazoa</taxon>
        <taxon>Ecdysozoa</taxon>
        <taxon>Nematoda</taxon>
        <taxon>Chromadorea</taxon>
        <taxon>Rhabditida</taxon>
        <taxon>Tylenchina</taxon>
        <taxon>Panagrolaimomorpha</taxon>
        <taxon>Strongyloidoidea</taxon>
        <taxon>Steinernematidae</taxon>
        <taxon>Steinernema</taxon>
    </lineage>
</organism>
<reference evidence="2" key="2">
    <citation type="journal article" date="2015" name="Genome Biol.">
        <title>Comparative genomics of Steinernema reveals deeply conserved gene regulatory networks.</title>
        <authorList>
            <person name="Dillman A.R."/>
            <person name="Macchietto M."/>
            <person name="Porter C.F."/>
            <person name="Rogers A."/>
            <person name="Williams B."/>
            <person name="Antoshechkin I."/>
            <person name="Lee M.M."/>
            <person name="Goodwin Z."/>
            <person name="Lu X."/>
            <person name="Lewis E.E."/>
            <person name="Goodrich-Blair H."/>
            <person name="Stock S.P."/>
            <person name="Adams B.J."/>
            <person name="Sternberg P.W."/>
            <person name="Mortazavi A."/>
        </authorList>
    </citation>
    <scope>NUCLEOTIDE SEQUENCE [LARGE SCALE GENOMIC DNA]</scope>
    <source>
        <strain evidence="2">ALL</strain>
    </source>
</reference>
<feature type="compositionally biased region" description="Low complexity" evidence="1">
    <location>
        <begin position="156"/>
        <end position="165"/>
    </location>
</feature>
<protein>
    <recommendedName>
        <fullName evidence="3">Endonuclease/exonuclease/phosphatase domain-containing protein</fullName>
    </recommendedName>
</protein>
<feature type="region of interest" description="Disordered" evidence="1">
    <location>
        <begin position="131"/>
        <end position="170"/>
    </location>
</feature>
<dbReference type="EMBL" id="AZBU02000001">
    <property type="protein sequence ID" value="TMS39888.1"/>
    <property type="molecule type" value="Genomic_DNA"/>
</dbReference>
<evidence type="ECO:0008006" key="3">
    <source>
        <dbReference type="Google" id="ProtNLM"/>
    </source>
</evidence>
<evidence type="ECO:0000256" key="1">
    <source>
        <dbReference type="SAM" id="MobiDB-lite"/>
    </source>
</evidence>
<sequence length="353" mass="39421">MEAMRRPGTARLRLHLLPRRATSGNDPPGTGFMVHKRLKNKIHGFHQVAPRISRLDLKLRDQGLRLIAAYAPPTGSSRSRGRARTEDAGTAEENDEEAFEEFLEALREELQAEPSTFTILLGDFNAVIGSRSEEAEEETAVGPTDTANATGEDNCSSNSAKNSASVDSRSPNGLKSCIDYILAPETVCFKKATVMSSHNAGSDHRLLRATIQDQARPEGRRPIPRPNAKKQIDKDLFRMAVAMNPPKPPADDASGYQDLVHCLQEAATFAEEEVRPRERLQPETRRLLQQRHRLRRLQHSNNARAALRELNKVIRKRMKADIDEHHRRLVEEAVQKGSGLRRIQGETATGSQD</sequence>
<dbReference type="OrthoDB" id="410104at2759"/>
<reference evidence="2" key="3">
    <citation type="journal article" date="2019" name="G3 (Bethesda)">
        <title>Hybrid Assembly of the Genome of the Entomopathogenic Nematode Steinernema carpocapsae Identifies the X-Chromosome.</title>
        <authorList>
            <person name="Serra L."/>
            <person name="Macchietto M."/>
            <person name="Macias-Munoz A."/>
            <person name="McGill C.J."/>
            <person name="Rodriguez I.M."/>
            <person name="Rodriguez B."/>
            <person name="Murad R."/>
            <person name="Mortazavi A."/>
        </authorList>
    </citation>
    <scope>NUCLEOTIDE SEQUENCE [LARGE SCALE GENOMIC DNA]</scope>
    <source>
        <strain evidence="2">ALL</strain>
    </source>
</reference>
<dbReference type="InterPro" id="IPR036691">
    <property type="entry name" value="Endo/exonu/phosph_ase_sf"/>
</dbReference>
<feature type="region of interest" description="Disordered" evidence="1">
    <location>
        <begin position="70"/>
        <end position="95"/>
    </location>
</feature>
<comment type="caution">
    <text evidence="2">The sequence shown here is derived from an EMBL/GenBank/DDBJ whole genome shotgun (WGS) entry which is preliminary data.</text>
</comment>